<keyword evidence="3" id="KW-1185">Reference proteome</keyword>
<dbReference type="AlphaFoldDB" id="A0A420HTJ5"/>
<dbReference type="Proteomes" id="UP000286134">
    <property type="component" value="Unassembled WGS sequence"/>
</dbReference>
<reference evidence="2 3" key="1">
    <citation type="journal article" date="2018" name="BMC Genomics">
        <title>Comparative genome analyses reveal sequence features reflecting distinct modes of host-adaptation between dicot and monocot powdery mildew.</title>
        <authorList>
            <person name="Wu Y."/>
            <person name="Ma X."/>
            <person name="Pan Z."/>
            <person name="Kale S.D."/>
            <person name="Song Y."/>
            <person name="King H."/>
            <person name="Zhang Q."/>
            <person name="Presley C."/>
            <person name="Deng X."/>
            <person name="Wei C.I."/>
            <person name="Xiao S."/>
        </authorList>
    </citation>
    <scope>NUCLEOTIDE SEQUENCE [LARGE SCALE GENOMIC DNA]</scope>
    <source>
        <strain evidence="2">UMSG2</strain>
    </source>
</reference>
<evidence type="ECO:0000313" key="3">
    <source>
        <dbReference type="Proteomes" id="UP000286134"/>
    </source>
</evidence>
<dbReference type="STRING" id="212602.A0A420HTJ5"/>
<dbReference type="OrthoDB" id="3599509at2759"/>
<accession>A0A420HTJ5</accession>
<evidence type="ECO:0000313" key="2">
    <source>
        <dbReference type="EMBL" id="RKF60755.1"/>
    </source>
</evidence>
<dbReference type="PANTHER" id="PTHR31569:SF4">
    <property type="entry name" value="SWIM-TYPE DOMAIN-CONTAINING PROTEIN"/>
    <property type="match status" value="1"/>
</dbReference>
<dbReference type="EMBL" id="MCFK01004798">
    <property type="protein sequence ID" value="RKF60755.1"/>
    <property type="molecule type" value="Genomic_DNA"/>
</dbReference>
<sequence length="292" mass="34210">MFPTPAIKYCVDTWLVWAEKLVSCWVDEIPHFRNKTTSRLEGMHKLLKDYVQSPAGDMKTVYDRLMLFWSNQRENILTKQMNHQRSRKNLSQKEIFRLIKDYVYDNCLDHLWAEYSKLPKDGSRPEKPCTGLIKRSMGIPCSHDLWLLRESGHIHIKRNMIHKHWFIERPKPGYTFPDDDSSIIMDPKMRNNAIDKRRAYKKARHGGRRRGVKQADRIISTFEHECLDYARAPTYSDQVTVPNEPQNRLSWEAIAAKHRQERAILISNARSNSSSVAPPNYSFSSSTPHPMS</sequence>
<dbReference type="PANTHER" id="PTHR31569">
    <property type="entry name" value="SWIM-TYPE DOMAIN-CONTAINING PROTEIN"/>
    <property type="match status" value="1"/>
</dbReference>
<comment type="caution">
    <text evidence="2">The sequence shown here is derived from an EMBL/GenBank/DDBJ whole genome shotgun (WGS) entry which is preliminary data.</text>
</comment>
<protein>
    <submittedName>
        <fullName evidence="2">Uncharacterized protein</fullName>
    </submittedName>
</protein>
<feature type="region of interest" description="Disordered" evidence="1">
    <location>
        <begin position="270"/>
        <end position="292"/>
    </location>
</feature>
<evidence type="ECO:0000256" key="1">
    <source>
        <dbReference type="SAM" id="MobiDB-lite"/>
    </source>
</evidence>
<proteinExistence type="predicted"/>
<name>A0A420HTJ5_9PEZI</name>
<gene>
    <name evidence="2" type="ORF">OnM2_047084</name>
</gene>
<organism evidence="2 3">
    <name type="scientific">Erysiphe neolycopersici</name>
    <dbReference type="NCBI Taxonomy" id="212602"/>
    <lineage>
        <taxon>Eukaryota</taxon>
        <taxon>Fungi</taxon>
        <taxon>Dikarya</taxon>
        <taxon>Ascomycota</taxon>
        <taxon>Pezizomycotina</taxon>
        <taxon>Leotiomycetes</taxon>
        <taxon>Erysiphales</taxon>
        <taxon>Erysiphaceae</taxon>
        <taxon>Erysiphe</taxon>
    </lineage>
</organism>
<dbReference type="InterPro" id="IPR052579">
    <property type="entry name" value="Zinc_finger_SWIM"/>
</dbReference>